<sequence>MDINDITLRLAALTLVDSESPISPIGKLPSELQDIIFQKLSNAQLYPFLFMRRTYKSARRALYGGVLAVRVHSPRSKNFLSLWKALSHSPEMIGLARTLQLQWHARGLADVHELKAPWTKMRDWLLQYTPTIRTLDVEIGHTHTWNQVSMGISSPLLVEIILRAFDSKKYQPVSSSWLTALPADHHDWSLSLINCYFHPGMASWFATRMRVSSVVRLEITGSCWNCSSAFVYPQSSLPRLKHLHLQVLACNHSCQHQQQAKPPHVMLRSLSRAVTRLESLHFSGRIPSLIHVASVIRVYYPSLRCFTAPASEQLRLDELLNYSNVENFAFYCDQQGELTDEKWTLLRIILHLDPRKDLFARRLTDFKKGRRISLVPAFENEDVPASAQRRTRARMERFQLAFQFFRDEVWGPDGRARWRKNIECRPGEVKIGEHFTIDHSALAVLE</sequence>
<dbReference type="HOGENOM" id="CLU_614231_0_0_1"/>
<gene>
    <name evidence="1" type="ORF">PV09_07530</name>
</gene>
<dbReference type="EMBL" id="KN847558">
    <property type="protein sequence ID" value="KIW01013.1"/>
    <property type="molecule type" value="Genomic_DNA"/>
</dbReference>
<evidence type="ECO:0000313" key="2">
    <source>
        <dbReference type="Proteomes" id="UP000053259"/>
    </source>
</evidence>
<accession>A0A0D2A2R3</accession>
<dbReference type="InParanoid" id="A0A0D2A2R3"/>
<dbReference type="AlphaFoldDB" id="A0A0D2A2R3"/>
<dbReference type="VEuPathDB" id="FungiDB:PV09_07530"/>
<reference evidence="1 2" key="1">
    <citation type="submission" date="2015-01" db="EMBL/GenBank/DDBJ databases">
        <title>The Genome Sequence of Ochroconis gallopava CBS43764.</title>
        <authorList>
            <consortium name="The Broad Institute Genomics Platform"/>
            <person name="Cuomo C."/>
            <person name="de Hoog S."/>
            <person name="Gorbushina A."/>
            <person name="Stielow B."/>
            <person name="Teixiera M."/>
            <person name="Abouelleil A."/>
            <person name="Chapman S.B."/>
            <person name="Priest M."/>
            <person name="Young S.K."/>
            <person name="Wortman J."/>
            <person name="Nusbaum C."/>
            <person name="Birren B."/>
        </authorList>
    </citation>
    <scope>NUCLEOTIDE SEQUENCE [LARGE SCALE GENOMIC DNA]</scope>
    <source>
        <strain evidence="1 2">CBS 43764</strain>
    </source>
</reference>
<dbReference type="RefSeq" id="XP_016210882.1">
    <property type="nucleotide sequence ID" value="XM_016361307.1"/>
</dbReference>
<protein>
    <submittedName>
        <fullName evidence="1">Uncharacterized protein</fullName>
    </submittedName>
</protein>
<proteinExistence type="predicted"/>
<organism evidence="1 2">
    <name type="scientific">Verruconis gallopava</name>
    <dbReference type="NCBI Taxonomy" id="253628"/>
    <lineage>
        <taxon>Eukaryota</taxon>
        <taxon>Fungi</taxon>
        <taxon>Dikarya</taxon>
        <taxon>Ascomycota</taxon>
        <taxon>Pezizomycotina</taxon>
        <taxon>Dothideomycetes</taxon>
        <taxon>Pleosporomycetidae</taxon>
        <taxon>Venturiales</taxon>
        <taxon>Sympoventuriaceae</taxon>
        <taxon>Verruconis</taxon>
    </lineage>
</organism>
<dbReference type="Proteomes" id="UP000053259">
    <property type="component" value="Unassembled WGS sequence"/>
</dbReference>
<name>A0A0D2A2R3_9PEZI</name>
<evidence type="ECO:0000313" key="1">
    <source>
        <dbReference type="EMBL" id="KIW01013.1"/>
    </source>
</evidence>
<keyword evidence="2" id="KW-1185">Reference proteome</keyword>
<dbReference type="GeneID" id="27315503"/>